<name>A0AAW0RG84_9HYPO</name>
<gene>
    <name evidence="3" type="ORF">G3M48_000923</name>
</gene>
<dbReference type="InterPro" id="IPR036047">
    <property type="entry name" value="F-box-like_dom_sf"/>
</dbReference>
<feature type="domain" description="F-box/LRR-repeat protein 15-like leucin rich repeat" evidence="2">
    <location>
        <begin position="62"/>
        <end position="203"/>
    </location>
</feature>
<dbReference type="Pfam" id="PF12937">
    <property type="entry name" value="F-box-like"/>
    <property type="match status" value="1"/>
</dbReference>
<dbReference type="PANTHER" id="PTHR13318:SF105">
    <property type="entry name" value="F-BOX_LRR-REPEAT PROTEIN 3"/>
    <property type="match status" value="1"/>
</dbReference>
<dbReference type="GO" id="GO:0031146">
    <property type="term" value="P:SCF-dependent proteasomal ubiquitin-dependent protein catabolic process"/>
    <property type="evidence" value="ECO:0007669"/>
    <property type="project" value="TreeGrafter"/>
</dbReference>
<dbReference type="PANTHER" id="PTHR13318">
    <property type="entry name" value="PARTNER OF PAIRED, ISOFORM B-RELATED"/>
    <property type="match status" value="1"/>
</dbReference>
<dbReference type="Pfam" id="PF25372">
    <property type="entry name" value="DUF7885"/>
    <property type="match status" value="1"/>
</dbReference>
<feature type="domain" description="F-box" evidence="1">
    <location>
        <begin position="14"/>
        <end position="52"/>
    </location>
</feature>
<protein>
    <recommendedName>
        <fullName evidence="5">F-box domain-containing protein</fullName>
    </recommendedName>
</protein>
<comment type="caution">
    <text evidence="3">The sequence shown here is derived from an EMBL/GenBank/DDBJ whole genome shotgun (WGS) entry which is preliminary data.</text>
</comment>
<evidence type="ECO:0008006" key="5">
    <source>
        <dbReference type="Google" id="ProtNLM"/>
    </source>
</evidence>
<reference evidence="3 4" key="1">
    <citation type="submission" date="2020-02" db="EMBL/GenBank/DDBJ databases">
        <title>Comparative genomics of the hypocrealean fungal genus Beauvera.</title>
        <authorList>
            <person name="Showalter D.N."/>
            <person name="Bushley K.E."/>
            <person name="Rehner S.A."/>
        </authorList>
    </citation>
    <scope>NUCLEOTIDE SEQUENCE [LARGE SCALE GENOMIC DNA]</scope>
    <source>
        <strain evidence="3 4">ARSEF4384</strain>
    </source>
</reference>
<sequence length="238" mass="26769">MEHQDIQVIGGVKHLPDEILIMIFSQLRQRSYLKGVLLVCKQWAKNAVGLLWGCAEFKHGRLLRDKDVLALAENCQNIMSLRLHDCGQITSASVAALVSNCNNLRELQVERCELVDHVAFLGLPDKALKHLWSLSLQSRSLTNAAISPIIRAAPMIQYLYLDNCSITDAALPAISRLKNLIELHVSGNAGITTAELAVMAHGTDIRAIHFDNFSYTVEELWGRGLRYRRIGHFHYFEQ</sequence>
<dbReference type="SUPFAM" id="SSF52047">
    <property type="entry name" value="RNI-like"/>
    <property type="match status" value="1"/>
</dbReference>
<dbReference type="Proteomes" id="UP001397290">
    <property type="component" value="Unassembled WGS sequence"/>
</dbReference>
<dbReference type="SMART" id="SM00367">
    <property type="entry name" value="LRR_CC"/>
    <property type="match status" value="3"/>
</dbReference>
<evidence type="ECO:0000313" key="4">
    <source>
        <dbReference type="Proteomes" id="UP001397290"/>
    </source>
</evidence>
<keyword evidence="4" id="KW-1185">Reference proteome</keyword>
<evidence type="ECO:0000259" key="1">
    <source>
        <dbReference type="Pfam" id="PF12937"/>
    </source>
</evidence>
<organism evidence="3 4">
    <name type="scientific">Beauveria asiatica</name>
    <dbReference type="NCBI Taxonomy" id="1069075"/>
    <lineage>
        <taxon>Eukaryota</taxon>
        <taxon>Fungi</taxon>
        <taxon>Dikarya</taxon>
        <taxon>Ascomycota</taxon>
        <taxon>Pezizomycotina</taxon>
        <taxon>Sordariomycetes</taxon>
        <taxon>Hypocreomycetidae</taxon>
        <taxon>Hypocreales</taxon>
        <taxon>Cordycipitaceae</taxon>
        <taxon>Beauveria</taxon>
    </lineage>
</organism>
<accession>A0AAW0RG84</accession>
<dbReference type="GO" id="GO:0019005">
    <property type="term" value="C:SCF ubiquitin ligase complex"/>
    <property type="evidence" value="ECO:0007669"/>
    <property type="project" value="TreeGrafter"/>
</dbReference>
<dbReference type="AlphaFoldDB" id="A0AAW0RG84"/>
<proteinExistence type="predicted"/>
<dbReference type="SUPFAM" id="SSF81383">
    <property type="entry name" value="F-box domain"/>
    <property type="match status" value="1"/>
</dbReference>
<dbReference type="InterPro" id="IPR001810">
    <property type="entry name" value="F-box_dom"/>
</dbReference>
<dbReference type="EMBL" id="JAAHCF010001233">
    <property type="protein sequence ID" value="KAK8141056.1"/>
    <property type="molecule type" value="Genomic_DNA"/>
</dbReference>
<dbReference type="Gene3D" id="3.80.10.10">
    <property type="entry name" value="Ribonuclease Inhibitor"/>
    <property type="match status" value="2"/>
</dbReference>
<dbReference type="InterPro" id="IPR032675">
    <property type="entry name" value="LRR_dom_sf"/>
</dbReference>
<evidence type="ECO:0000313" key="3">
    <source>
        <dbReference type="EMBL" id="KAK8141056.1"/>
    </source>
</evidence>
<dbReference type="InterPro" id="IPR057207">
    <property type="entry name" value="FBXL15_LRR"/>
</dbReference>
<evidence type="ECO:0000259" key="2">
    <source>
        <dbReference type="Pfam" id="PF25372"/>
    </source>
</evidence>
<dbReference type="Gene3D" id="1.20.1280.50">
    <property type="match status" value="1"/>
</dbReference>
<dbReference type="InterPro" id="IPR006553">
    <property type="entry name" value="Leu-rich_rpt_Cys-con_subtyp"/>
</dbReference>